<dbReference type="Proteomes" id="UP000700334">
    <property type="component" value="Unassembled WGS sequence"/>
</dbReference>
<keyword evidence="2" id="KW-1185">Reference proteome</keyword>
<dbReference type="EMBL" id="JAGFMF010012271">
    <property type="protein sequence ID" value="KAG8505108.1"/>
    <property type="molecule type" value="Genomic_DNA"/>
</dbReference>
<name>A0A8J5ZPC9_GALPY</name>
<dbReference type="AlphaFoldDB" id="A0A8J5ZPC9"/>
<reference evidence="1" key="1">
    <citation type="journal article" date="2021" name="Evol. Appl.">
        <title>The genome of the Pyrenean desman and the effects of bottlenecks and inbreeding on the genomic landscape of an endangered species.</title>
        <authorList>
            <person name="Escoda L."/>
            <person name="Castresana J."/>
        </authorList>
    </citation>
    <scope>NUCLEOTIDE SEQUENCE</scope>
    <source>
        <strain evidence="1">IBE-C5619</strain>
    </source>
</reference>
<proteinExistence type="predicted"/>
<gene>
    <name evidence="1" type="ORF">J0S82_005553</name>
</gene>
<comment type="caution">
    <text evidence="1">The sequence shown here is derived from an EMBL/GenBank/DDBJ whole genome shotgun (WGS) entry which is preliminary data.</text>
</comment>
<organism evidence="1 2">
    <name type="scientific">Galemys pyrenaicus</name>
    <name type="common">Iberian desman</name>
    <name type="synonym">Pyrenean desman</name>
    <dbReference type="NCBI Taxonomy" id="202257"/>
    <lineage>
        <taxon>Eukaryota</taxon>
        <taxon>Metazoa</taxon>
        <taxon>Chordata</taxon>
        <taxon>Craniata</taxon>
        <taxon>Vertebrata</taxon>
        <taxon>Euteleostomi</taxon>
        <taxon>Mammalia</taxon>
        <taxon>Eutheria</taxon>
        <taxon>Laurasiatheria</taxon>
        <taxon>Eulipotyphla</taxon>
        <taxon>Talpidae</taxon>
        <taxon>Galemys</taxon>
    </lineage>
</organism>
<accession>A0A8J5ZPC9</accession>
<evidence type="ECO:0000313" key="2">
    <source>
        <dbReference type="Proteomes" id="UP000700334"/>
    </source>
</evidence>
<protein>
    <submittedName>
        <fullName evidence="1">Uncharacterized protein</fullName>
    </submittedName>
</protein>
<evidence type="ECO:0000313" key="1">
    <source>
        <dbReference type="EMBL" id="KAG8505108.1"/>
    </source>
</evidence>
<sequence>MYAEESGKITIQEFMTNFANTLIPNTTEKNENSSLTESDYVFLGDKDQIHGINTYRNGFSSISNLQQNLDAIGIYLPDDKIKNTLDNINTNGE</sequence>